<reference evidence="2" key="1">
    <citation type="journal article" date="2023" name="bioRxiv">
        <title>Scaffold-level genome assemblies of two parasitoid biocontrol wasps reveal the parthenogenesis mechanism and an associated novel virus.</title>
        <authorList>
            <person name="Inwood S."/>
            <person name="Skelly J."/>
            <person name="Guhlin J."/>
            <person name="Harrop T."/>
            <person name="Goldson S."/>
            <person name="Dearden P."/>
        </authorList>
    </citation>
    <scope>NUCLEOTIDE SEQUENCE</scope>
    <source>
        <strain evidence="2">Lincoln</strain>
        <tissue evidence="2">Whole body</tissue>
    </source>
</reference>
<dbReference type="EMBL" id="JAQQBR010000004">
    <property type="protein sequence ID" value="KAK0178454.1"/>
    <property type="molecule type" value="Genomic_DNA"/>
</dbReference>
<feature type="compositionally biased region" description="Acidic residues" evidence="1">
    <location>
        <begin position="146"/>
        <end position="156"/>
    </location>
</feature>
<feature type="compositionally biased region" description="Polar residues" evidence="1">
    <location>
        <begin position="15"/>
        <end position="34"/>
    </location>
</feature>
<feature type="compositionally biased region" description="Basic and acidic residues" evidence="1">
    <location>
        <begin position="271"/>
        <end position="288"/>
    </location>
</feature>
<feature type="compositionally biased region" description="Basic residues" evidence="1">
    <location>
        <begin position="37"/>
        <end position="46"/>
    </location>
</feature>
<feature type="compositionally biased region" description="Basic and acidic residues" evidence="1">
    <location>
        <begin position="161"/>
        <end position="181"/>
    </location>
</feature>
<dbReference type="Proteomes" id="UP001168972">
    <property type="component" value="Unassembled WGS sequence"/>
</dbReference>
<evidence type="ECO:0000256" key="1">
    <source>
        <dbReference type="SAM" id="MobiDB-lite"/>
    </source>
</evidence>
<feature type="region of interest" description="Disordered" evidence="1">
    <location>
        <begin position="141"/>
        <end position="181"/>
    </location>
</feature>
<organism evidence="2 3">
    <name type="scientific">Microctonus hyperodae</name>
    <name type="common">Parasitoid wasp</name>
    <dbReference type="NCBI Taxonomy" id="165561"/>
    <lineage>
        <taxon>Eukaryota</taxon>
        <taxon>Metazoa</taxon>
        <taxon>Ecdysozoa</taxon>
        <taxon>Arthropoda</taxon>
        <taxon>Hexapoda</taxon>
        <taxon>Insecta</taxon>
        <taxon>Pterygota</taxon>
        <taxon>Neoptera</taxon>
        <taxon>Endopterygota</taxon>
        <taxon>Hymenoptera</taxon>
        <taxon>Apocrita</taxon>
        <taxon>Ichneumonoidea</taxon>
        <taxon>Braconidae</taxon>
        <taxon>Euphorinae</taxon>
        <taxon>Microctonus</taxon>
    </lineage>
</organism>
<evidence type="ECO:0000313" key="2">
    <source>
        <dbReference type="EMBL" id="KAK0178454.1"/>
    </source>
</evidence>
<accession>A0AA39FZ06</accession>
<protein>
    <submittedName>
        <fullName evidence="2">Uncharacterized protein</fullName>
    </submittedName>
</protein>
<reference evidence="2" key="2">
    <citation type="submission" date="2023-03" db="EMBL/GenBank/DDBJ databases">
        <authorList>
            <person name="Inwood S.N."/>
            <person name="Skelly J.G."/>
            <person name="Guhlin J."/>
            <person name="Harrop T.W.R."/>
            <person name="Goldson S.G."/>
            <person name="Dearden P.K."/>
        </authorList>
    </citation>
    <scope>NUCLEOTIDE SEQUENCE</scope>
    <source>
        <strain evidence="2">Lincoln</strain>
        <tissue evidence="2">Whole body</tissue>
    </source>
</reference>
<evidence type="ECO:0000313" key="3">
    <source>
        <dbReference type="Proteomes" id="UP001168972"/>
    </source>
</evidence>
<sequence length="288" mass="33166">MEKNCEAGKEEKALRQSNTEGNTSSGSKASTNDSNIKRPRGRPRKEKKAENAGDLREFLANIEESKANMLRKPKKRSGGTYGWTIPLREIDDANVTFTKSIIVDAIECELMQTTRENSEKFTMISDDNDFHHENVIESLKEAEDRSGDEEEEEEAAIDAQQEPRNESECEEGEIRDVEKEGDIQQAAYDEPAEMQELRRQCRKDLETMEVKENKIHMKTRIEEAKDQLRAEWREETYKAIKIGEKNKERGEAESAEASTSRTTRERRHKSSTREEKRICEDCATLKEA</sequence>
<feature type="compositionally biased region" description="Basic and acidic residues" evidence="1">
    <location>
        <begin position="241"/>
        <end position="252"/>
    </location>
</feature>
<feature type="compositionally biased region" description="Basic and acidic residues" evidence="1">
    <location>
        <begin position="1"/>
        <end position="14"/>
    </location>
</feature>
<feature type="region of interest" description="Disordered" evidence="1">
    <location>
        <begin position="1"/>
        <end position="54"/>
    </location>
</feature>
<gene>
    <name evidence="2" type="ORF">PV327_007345</name>
</gene>
<feature type="region of interest" description="Disordered" evidence="1">
    <location>
        <begin position="241"/>
        <end position="288"/>
    </location>
</feature>
<dbReference type="AlphaFoldDB" id="A0AA39FZ06"/>
<comment type="caution">
    <text evidence="2">The sequence shown here is derived from an EMBL/GenBank/DDBJ whole genome shotgun (WGS) entry which is preliminary data.</text>
</comment>
<keyword evidence="3" id="KW-1185">Reference proteome</keyword>
<proteinExistence type="predicted"/>
<name>A0AA39FZ06_MICHY</name>